<feature type="transmembrane region" description="Helical" evidence="1">
    <location>
        <begin position="108"/>
        <end position="124"/>
    </location>
</feature>
<organism evidence="2 3">
    <name type="scientific">Sporosarcina koreensis</name>
    <dbReference type="NCBI Taxonomy" id="334735"/>
    <lineage>
        <taxon>Bacteria</taxon>
        <taxon>Bacillati</taxon>
        <taxon>Bacillota</taxon>
        <taxon>Bacilli</taxon>
        <taxon>Bacillales</taxon>
        <taxon>Caryophanaceae</taxon>
        <taxon>Sporosarcina</taxon>
    </lineage>
</organism>
<accession>A0ABW0TV07</accession>
<evidence type="ECO:0000313" key="2">
    <source>
        <dbReference type="EMBL" id="MFC5602849.1"/>
    </source>
</evidence>
<evidence type="ECO:0000256" key="1">
    <source>
        <dbReference type="SAM" id="Phobius"/>
    </source>
</evidence>
<dbReference type="NCBIfam" id="NF038403">
    <property type="entry name" value="perm_prefix_1"/>
    <property type="match status" value="1"/>
</dbReference>
<keyword evidence="1" id="KW-0472">Membrane</keyword>
<sequence length="288" mass="33237">MNQVFHRFVEGIVRETDSNQEEREDLYEELLSHLECSFKDYQKQGYSNEEAMRTVMTNFGDERKIGQQLQQAMYPYRREMMLGLSVASLLYAYGVYLSQLLIMGDAHILWLVVAVLSSTALLLLTVRPVSSLNRRLWMNSLLLIHILIFFYGLLLATDVYHPVSIGLTIIASLILLLAIVLVYRTTIYDFSSNRQRSAKDAKRLHFINITTGIFVVFVILFFLWAFLFFSAEMSPAVFIIFIPLVIWIVSYASQMHLLSRQKKKWAYSIAIIQTAIIICLIGLWLLGV</sequence>
<reference evidence="3" key="1">
    <citation type="journal article" date="2019" name="Int. J. Syst. Evol. Microbiol.">
        <title>The Global Catalogue of Microorganisms (GCM) 10K type strain sequencing project: providing services to taxonomists for standard genome sequencing and annotation.</title>
        <authorList>
            <consortium name="The Broad Institute Genomics Platform"/>
            <consortium name="The Broad Institute Genome Sequencing Center for Infectious Disease"/>
            <person name="Wu L."/>
            <person name="Ma J."/>
        </authorList>
    </citation>
    <scope>NUCLEOTIDE SEQUENCE [LARGE SCALE GENOMIC DNA]</scope>
    <source>
        <strain evidence="3">KACC 11299</strain>
    </source>
</reference>
<dbReference type="InterPro" id="IPR047928">
    <property type="entry name" value="Perm_prefix_1"/>
</dbReference>
<keyword evidence="1" id="KW-0812">Transmembrane</keyword>
<comment type="caution">
    <text evidence="2">The sequence shown here is derived from an EMBL/GenBank/DDBJ whole genome shotgun (WGS) entry which is preliminary data.</text>
</comment>
<keyword evidence="1" id="KW-1133">Transmembrane helix</keyword>
<dbReference type="EMBL" id="JBHSNP010000010">
    <property type="protein sequence ID" value="MFC5602849.1"/>
    <property type="molecule type" value="Genomic_DNA"/>
</dbReference>
<name>A0ABW0TV07_9BACL</name>
<protein>
    <submittedName>
        <fullName evidence="2">Permease prefix domain 1-containing protein</fullName>
    </submittedName>
</protein>
<feature type="transmembrane region" description="Helical" evidence="1">
    <location>
        <begin position="163"/>
        <end position="183"/>
    </location>
</feature>
<feature type="transmembrane region" description="Helical" evidence="1">
    <location>
        <begin position="136"/>
        <end position="157"/>
    </location>
</feature>
<dbReference type="RefSeq" id="WP_381443066.1">
    <property type="nucleotide sequence ID" value="NZ_JBHSNP010000010.1"/>
</dbReference>
<evidence type="ECO:0000313" key="3">
    <source>
        <dbReference type="Proteomes" id="UP001596071"/>
    </source>
</evidence>
<feature type="transmembrane region" description="Helical" evidence="1">
    <location>
        <begin position="81"/>
        <end position="102"/>
    </location>
</feature>
<keyword evidence="3" id="KW-1185">Reference proteome</keyword>
<feature type="transmembrane region" description="Helical" evidence="1">
    <location>
        <begin position="204"/>
        <end position="227"/>
    </location>
</feature>
<proteinExistence type="predicted"/>
<feature type="transmembrane region" description="Helical" evidence="1">
    <location>
        <begin position="265"/>
        <end position="286"/>
    </location>
</feature>
<gene>
    <name evidence="2" type="ORF">ACFPTP_06415</name>
</gene>
<feature type="transmembrane region" description="Helical" evidence="1">
    <location>
        <begin position="233"/>
        <end position="253"/>
    </location>
</feature>
<dbReference type="Proteomes" id="UP001596071">
    <property type="component" value="Unassembled WGS sequence"/>
</dbReference>